<gene>
    <name evidence="1" type="ORF">MENTE1834_LOCUS40909</name>
</gene>
<keyword evidence="2" id="KW-1185">Reference proteome</keyword>
<comment type="caution">
    <text evidence="1">The sequence shown here is derived from an EMBL/GenBank/DDBJ whole genome shotgun (WGS) entry which is preliminary data.</text>
</comment>
<protein>
    <submittedName>
        <fullName evidence="1">Uncharacterized protein</fullName>
    </submittedName>
</protein>
<dbReference type="Proteomes" id="UP001497535">
    <property type="component" value="Unassembled WGS sequence"/>
</dbReference>
<dbReference type="EMBL" id="CAVMJV010000098">
    <property type="protein sequence ID" value="CAK5095450.1"/>
    <property type="molecule type" value="Genomic_DNA"/>
</dbReference>
<evidence type="ECO:0000313" key="1">
    <source>
        <dbReference type="EMBL" id="CAK5095450.1"/>
    </source>
</evidence>
<organism evidence="1 2">
    <name type="scientific">Meloidogyne enterolobii</name>
    <name type="common">Root-knot nematode worm</name>
    <name type="synonym">Meloidogyne mayaguensis</name>
    <dbReference type="NCBI Taxonomy" id="390850"/>
    <lineage>
        <taxon>Eukaryota</taxon>
        <taxon>Metazoa</taxon>
        <taxon>Ecdysozoa</taxon>
        <taxon>Nematoda</taxon>
        <taxon>Chromadorea</taxon>
        <taxon>Rhabditida</taxon>
        <taxon>Tylenchina</taxon>
        <taxon>Tylenchomorpha</taxon>
        <taxon>Tylenchoidea</taxon>
        <taxon>Meloidogynidae</taxon>
        <taxon>Meloidogyninae</taxon>
        <taxon>Meloidogyne</taxon>
    </lineage>
</organism>
<sequence>METHHSTYLKRTTIPLIETNSCSIRPNDLRKNISKSPKIELINNLNEEEINNNSEESPTSILNHFELAQLFATLTSATASIQESSDEFEEGNNDNNKVKDEKDLIEENKNNIKNTENILFTN</sequence>
<evidence type="ECO:0000313" key="2">
    <source>
        <dbReference type="Proteomes" id="UP001497535"/>
    </source>
</evidence>
<proteinExistence type="predicted"/>
<accession>A0ACB1ARY5</accession>
<name>A0ACB1ARY5_MELEN</name>
<reference evidence="1" key="1">
    <citation type="submission" date="2023-11" db="EMBL/GenBank/DDBJ databases">
        <authorList>
            <person name="Poullet M."/>
        </authorList>
    </citation>
    <scope>NUCLEOTIDE SEQUENCE</scope>
    <source>
        <strain evidence="1">E1834</strain>
    </source>
</reference>